<dbReference type="SUPFAM" id="SSF101447">
    <property type="entry name" value="Formin homology 2 domain (FH2 domain)"/>
    <property type="match status" value="1"/>
</dbReference>
<dbReference type="AlphaFoldDB" id="F1L6N1"/>
<sequence length="388" mass="44626">MSYRELRNVVEMMRALGYPRILSLENFRTPNFKLVAELLEWIVHRFDPNSHLPTILDTEQERVVFIKTAVLILLQKARIKLNPKKLYQADGYAVQELAVVVRLLYGTAKQPLDDEGGVAAWNAMRSKVNTKVQEVHECRQLAAQISQTGATLYDLLAKELIAAEARSKALSFSLDLADAEKAIKQAIEAIQGELAQINRNLQNINSDEAALDGKIERKKREYDQQQKRLAKLQSFRPQYMDEYEKYEKKLKQLYAIYVLKFRNVAYLQQLQSEFDKAERQRNAEAEQSMRNMVERVRAEEVALRNTQLGEFDAEEEGEPRPTKKATKVFGSMTGAGLSDEEDDDLEHSDLSDDESERMLSDSRKLKENSFGERDYTNDEKVEVSSDDF</sequence>
<feature type="region of interest" description="Disordered" evidence="8">
    <location>
        <begin position="307"/>
        <end position="388"/>
    </location>
</feature>
<comment type="similarity">
    <text evidence="2">Belongs to the CLUAP1 family.</text>
</comment>
<dbReference type="InterPro" id="IPR019366">
    <property type="entry name" value="Clusterin-associated_protein-1"/>
</dbReference>
<dbReference type="GO" id="GO:0030992">
    <property type="term" value="C:intraciliary transport particle B"/>
    <property type="evidence" value="ECO:0007669"/>
    <property type="project" value="TreeGrafter"/>
</dbReference>
<dbReference type="GO" id="GO:0005815">
    <property type="term" value="C:microtubule organizing center"/>
    <property type="evidence" value="ECO:0007669"/>
    <property type="project" value="TreeGrafter"/>
</dbReference>
<dbReference type="Pfam" id="PF10234">
    <property type="entry name" value="Cluap1"/>
    <property type="match status" value="1"/>
</dbReference>
<comment type="subcellular location">
    <subcellularLocation>
        <location evidence="1">Cell projection</location>
        <location evidence="1">Cilium</location>
    </subcellularLocation>
</comment>
<keyword evidence="5" id="KW-0969">Cilium</keyword>
<accession>F1L6N1</accession>
<feature type="compositionally biased region" description="Acidic residues" evidence="8">
    <location>
        <begin position="338"/>
        <end position="355"/>
    </location>
</feature>
<protein>
    <submittedName>
        <fullName evidence="9">Clusterin-associated protein 1</fullName>
    </submittedName>
</protein>
<proteinExistence type="evidence at transcript level"/>
<evidence type="ECO:0000256" key="7">
    <source>
        <dbReference type="SAM" id="Coils"/>
    </source>
</evidence>
<evidence type="ECO:0000256" key="1">
    <source>
        <dbReference type="ARBA" id="ARBA00004138"/>
    </source>
</evidence>
<evidence type="ECO:0000256" key="8">
    <source>
        <dbReference type="SAM" id="MobiDB-lite"/>
    </source>
</evidence>
<feature type="compositionally biased region" description="Basic and acidic residues" evidence="8">
    <location>
        <begin position="356"/>
        <end position="388"/>
    </location>
</feature>
<dbReference type="PANTHER" id="PTHR21547:SF0">
    <property type="entry name" value="CLUSTERIN-ASSOCIATED PROTEIN 1"/>
    <property type="match status" value="1"/>
</dbReference>
<dbReference type="GO" id="GO:0060271">
    <property type="term" value="P:cilium assembly"/>
    <property type="evidence" value="ECO:0007669"/>
    <property type="project" value="TreeGrafter"/>
</dbReference>
<evidence type="ECO:0000256" key="5">
    <source>
        <dbReference type="ARBA" id="ARBA00023069"/>
    </source>
</evidence>
<keyword evidence="4 7" id="KW-0175">Coiled coil</keyword>
<keyword evidence="3" id="KW-0970">Cilium biogenesis/degradation</keyword>
<keyword evidence="6" id="KW-0966">Cell projection</keyword>
<name>F1L6N1_ASCSU</name>
<evidence type="ECO:0000313" key="9">
    <source>
        <dbReference type="EMBL" id="ADY45785.1"/>
    </source>
</evidence>
<dbReference type="EMBL" id="JI172489">
    <property type="protein sequence ID" value="ADY45785.1"/>
    <property type="molecule type" value="mRNA"/>
</dbReference>
<dbReference type="GO" id="GO:0005929">
    <property type="term" value="C:cilium"/>
    <property type="evidence" value="ECO:0007669"/>
    <property type="project" value="UniProtKB-SubCell"/>
</dbReference>
<evidence type="ECO:0000256" key="3">
    <source>
        <dbReference type="ARBA" id="ARBA00022794"/>
    </source>
</evidence>
<dbReference type="PANTHER" id="PTHR21547">
    <property type="entry name" value="CLUSTERIN ASSOCIATED PROTEIN 1"/>
    <property type="match status" value="1"/>
</dbReference>
<evidence type="ECO:0000256" key="6">
    <source>
        <dbReference type="ARBA" id="ARBA00023273"/>
    </source>
</evidence>
<feature type="coiled-coil region" evidence="7">
    <location>
        <begin position="176"/>
        <end position="235"/>
    </location>
</feature>
<evidence type="ECO:0000256" key="4">
    <source>
        <dbReference type="ARBA" id="ARBA00023054"/>
    </source>
</evidence>
<organism evidence="9">
    <name type="scientific">Ascaris suum</name>
    <name type="common">Pig roundworm</name>
    <name type="synonym">Ascaris lumbricoides</name>
    <dbReference type="NCBI Taxonomy" id="6253"/>
    <lineage>
        <taxon>Eukaryota</taxon>
        <taxon>Metazoa</taxon>
        <taxon>Ecdysozoa</taxon>
        <taxon>Nematoda</taxon>
        <taxon>Chromadorea</taxon>
        <taxon>Rhabditida</taxon>
        <taxon>Spirurina</taxon>
        <taxon>Ascaridomorpha</taxon>
        <taxon>Ascaridoidea</taxon>
        <taxon>Ascarididae</taxon>
        <taxon>Ascaris</taxon>
    </lineage>
</organism>
<evidence type="ECO:0000256" key="2">
    <source>
        <dbReference type="ARBA" id="ARBA00008340"/>
    </source>
</evidence>
<reference evidence="9" key="1">
    <citation type="journal article" date="2011" name="Genome Res.">
        <title>Deep small RNA sequencing from the nematode Ascaris reveals conservation, functional diversification, and novel developmental profiles.</title>
        <authorList>
            <person name="Wang J."/>
            <person name="Czech B."/>
            <person name="Crunk A."/>
            <person name="Wallace A."/>
            <person name="Mitreva M."/>
            <person name="Hannon G.J."/>
            <person name="Davis R.E."/>
        </authorList>
    </citation>
    <scope>NUCLEOTIDE SEQUENCE</scope>
</reference>